<proteinExistence type="predicted"/>
<name>A0A2I0UXS4_9BACI</name>
<evidence type="ECO:0000313" key="2">
    <source>
        <dbReference type="Proteomes" id="UP000234956"/>
    </source>
</evidence>
<protein>
    <submittedName>
        <fullName evidence="1">Uncharacterized protein</fullName>
    </submittedName>
</protein>
<dbReference type="Proteomes" id="UP000234956">
    <property type="component" value="Unassembled WGS sequence"/>
</dbReference>
<comment type="caution">
    <text evidence="1">The sequence shown here is derived from an EMBL/GenBank/DDBJ whole genome shotgun (WGS) entry which is preliminary data.</text>
</comment>
<dbReference type="EMBL" id="PDFK01000004">
    <property type="protein sequence ID" value="PKU50880.1"/>
    <property type="molecule type" value="Genomic_DNA"/>
</dbReference>
<accession>A0A2I0UXS4</accession>
<organism evidence="1 2">
    <name type="scientific">Lysinibacillus fusiformis</name>
    <dbReference type="NCBI Taxonomy" id="28031"/>
    <lineage>
        <taxon>Bacteria</taxon>
        <taxon>Bacillati</taxon>
        <taxon>Bacillota</taxon>
        <taxon>Bacilli</taxon>
        <taxon>Bacillales</taxon>
        <taxon>Bacillaceae</taxon>
        <taxon>Lysinibacillus</taxon>
    </lineage>
</organism>
<reference evidence="1 2" key="1">
    <citation type="submission" date="2017-10" db="EMBL/GenBank/DDBJ databases">
        <title>Draft genome of Lysinibacillus fusiformis strain Juneja, a laboratory-derived pathogen of Drosophila melanogaster.</title>
        <authorList>
            <person name="Smith B.R."/>
            <person name="Unckless R.L."/>
        </authorList>
    </citation>
    <scope>NUCLEOTIDE SEQUENCE [LARGE SCALE GENOMIC DNA]</scope>
    <source>
        <strain evidence="1 2">Juneja</strain>
    </source>
</reference>
<dbReference type="RefSeq" id="WP_089932353.1">
    <property type="nucleotide sequence ID" value="NZ_JAZBNI010000011.1"/>
</dbReference>
<evidence type="ECO:0000313" key="1">
    <source>
        <dbReference type="EMBL" id="PKU50880.1"/>
    </source>
</evidence>
<dbReference type="AlphaFoldDB" id="A0A2I0UXS4"/>
<gene>
    <name evidence="1" type="ORF">CRI88_14445</name>
</gene>
<sequence>MAKEKQLTLRTVRKWAPELCKKVSRRYKEYLTKLKKERIKSILSDVQNAAIALHNNGVFPSKGRIYKKLGSSVFFRR</sequence>